<dbReference type="Proteomes" id="UP000581688">
    <property type="component" value="Unassembled WGS sequence"/>
</dbReference>
<dbReference type="Pfam" id="PF11738">
    <property type="entry name" value="DUF3298"/>
    <property type="match status" value="1"/>
</dbReference>
<evidence type="ECO:0008006" key="5">
    <source>
        <dbReference type="Google" id="ProtNLM"/>
    </source>
</evidence>
<dbReference type="InterPro" id="IPR021729">
    <property type="entry name" value="DUF3298"/>
</dbReference>
<dbReference type="InterPro" id="IPR025303">
    <property type="entry name" value="PdaC"/>
</dbReference>
<dbReference type="EMBL" id="JACHGH010000004">
    <property type="protein sequence ID" value="MBB6453080.1"/>
    <property type="molecule type" value="Genomic_DNA"/>
</dbReference>
<sequence>MKKGKQQNIFKGVVFLALCLFFTPQERIQAESIAEIIAATDKKSAEIEFKKVKDKKTAYEIDIKIPVFHNMKDMLFQMKLNHELKKRANEEKKEFIKEAKEKEKKAKGKKYSFKQHKLVVNPKVMMNSKIISLMSENYVYKGENNEEQKINTLNIWNGKQGKVLTFASIFDEDADYKAEINNIIAKQIEARKENGESNLKGIDNFKSVKKNQKYYLKENTVVVIFEQFEQPLGYVGVPSFSIPVQEIENIIRPDIYRVLMNN</sequence>
<proteinExistence type="predicted"/>
<dbReference type="Gene3D" id="3.90.640.20">
    <property type="entry name" value="Heat-shock cognate protein, ATPase"/>
    <property type="match status" value="1"/>
</dbReference>
<keyword evidence="4" id="KW-1185">Reference proteome</keyword>
<dbReference type="Gene3D" id="3.30.565.40">
    <property type="entry name" value="Fervidobacterium nodosum Rt17-B1 like"/>
    <property type="match status" value="1"/>
</dbReference>
<comment type="caution">
    <text evidence="3">The sequence shown here is derived from an EMBL/GenBank/DDBJ whole genome shotgun (WGS) entry which is preliminary data.</text>
</comment>
<evidence type="ECO:0000313" key="3">
    <source>
        <dbReference type="EMBL" id="MBB6453080.1"/>
    </source>
</evidence>
<gene>
    <name evidence="3" type="ORF">HNQ94_001528</name>
</gene>
<protein>
    <recommendedName>
        <fullName evidence="5">DUF3298 domain-containing protein</fullName>
    </recommendedName>
</protein>
<dbReference type="Pfam" id="PF13739">
    <property type="entry name" value="PdaC"/>
    <property type="match status" value="1"/>
</dbReference>
<accession>A0A841Q414</accession>
<evidence type="ECO:0000259" key="1">
    <source>
        <dbReference type="Pfam" id="PF11738"/>
    </source>
</evidence>
<feature type="domain" description="Deacetylase PdaC" evidence="2">
    <location>
        <begin position="53"/>
        <end position="143"/>
    </location>
</feature>
<reference evidence="3 4" key="1">
    <citation type="submission" date="2020-08" db="EMBL/GenBank/DDBJ databases">
        <title>Genomic Encyclopedia of Type Strains, Phase IV (KMG-IV): sequencing the most valuable type-strain genomes for metagenomic binning, comparative biology and taxonomic classification.</title>
        <authorList>
            <person name="Goeker M."/>
        </authorList>
    </citation>
    <scope>NUCLEOTIDE SEQUENCE [LARGE SCALE GENOMIC DNA]</scope>
    <source>
        <strain evidence="3 4">DSM 19612</strain>
    </source>
</reference>
<evidence type="ECO:0000313" key="4">
    <source>
        <dbReference type="Proteomes" id="UP000581688"/>
    </source>
</evidence>
<feature type="domain" description="DUF3298" evidence="1">
    <location>
        <begin position="168"/>
        <end position="244"/>
    </location>
</feature>
<dbReference type="AlphaFoldDB" id="A0A841Q414"/>
<organism evidence="3 4">
    <name type="scientific">Salirhabdus euzebyi</name>
    <dbReference type="NCBI Taxonomy" id="394506"/>
    <lineage>
        <taxon>Bacteria</taxon>
        <taxon>Bacillati</taxon>
        <taxon>Bacillota</taxon>
        <taxon>Bacilli</taxon>
        <taxon>Bacillales</taxon>
        <taxon>Bacillaceae</taxon>
        <taxon>Salirhabdus</taxon>
    </lineage>
</organism>
<evidence type="ECO:0000259" key="2">
    <source>
        <dbReference type="Pfam" id="PF13739"/>
    </source>
</evidence>
<name>A0A841Q414_9BACI</name>
<dbReference type="RefSeq" id="WP_174495802.1">
    <property type="nucleotide sequence ID" value="NZ_CADDWK010000004.1"/>
</dbReference>
<dbReference type="InterPro" id="IPR037126">
    <property type="entry name" value="PdaC/RsiV-like_sf"/>
</dbReference>